<keyword evidence="2" id="KW-0031">Aminopeptidase</keyword>
<keyword evidence="2" id="KW-0645">Protease</keyword>
<dbReference type="PANTHER" id="PTHR46112:SF2">
    <property type="entry name" value="XAA-PRO AMINOPEPTIDASE P-RELATED"/>
    <property type="match status" value="1"/>
</dbReference>
<dbReference type="RefSeq" id="WP_089733829.1">
    <property type="nucleotide sequence ID" value="NZ_FNIA01000011.1"/>
</dbReference>
<dbReference type="EMBL" id="FNIA01000011">
    <property type="protein sequence ID" value="SDM98186.1"/>
    <property type="molecule type" value="Genomic_DNA"/>
</dbReference>
<name>A0A1G9XP15_9EURY</name>
<dbReference type="SUPFAM" id="SSF55920">
    <property type="entry name" value="Creatinase/aminopeptidase"/>
    <property type="match status" value="1"/>
</dbReference>
<organism evidence="2 3">
    <name type="scientific">Haloarchaeobius iranensis</name>
    <dbReference type="NCBI Taxonomy" id="996166"/>
    <lineage>
        <taxon>Archaea</taxon>
        <taxon>Methanobacteriati</taxon>
        <taxon>Methanobacteriota</taxon>
        <taxon>Stenosarchaea group</taxon>
        <taxon>Halobacteria</taxon>
        <taxon>Halobacteriales</taxon>
        <taxon>Halorubellaceae</taxon>
        <taxon>Haloarchaeobius</taxon>
    </lineage>
</organism>
<dbReference type="CDD" id="cd01066">
    <property type="entry name" value="APP_MetAP"/>
    <property type="match status" value="1"/>
</dbReference>
<keyword evidence="3" id="KW-1185">Reference proteome</keyword>
<dbReference type="PANTHER" id="PTHR46112">
    <property type="entry name" value="AMINOPEPTIDASE"/>
    <property type="match status" value="1"/>
</dbReference>
<reference evidence="2 3" key="1">
    <citation type="submission" date="2016-10" db="EMBL/GenBank/DDBJ databases">
        <authorList>
            <person name="de Groot N.N."/>
        </authorList>
    </citation>
    <scope>NUCLEOTIDE SEQUENCE [LARGE SCALE GENOMIC DNA]</scope>
    <source>
        <strain evidence="3">EB21,IBRC-M 10013,KCTC 4048</strain>
    </source>
</reference>
<keyword evidence="2" id="KW-0378">Hydrolase</keyword>
<proteinExistence type="predicted"/>
<gene>
    <name evidence="2" type="ORF">SAMN05192554_11148</name>
</gene>
<sequence length="364" mass="37831">MSRPAPFEQVREELRDREACAFVHVGREDDPTLRYLGRAGRVDGELGVVVTADTSMLLAADAPAAARETFPGDSVLPAGGEIPTGERVGTVLDDLGLDGTVLTPRTIPHDAALYLDEAGYAVASTAVVDDARVGKTDAERLRQSTVQSAACAGMRRAAAVLDASHAHEGRLDWEDAPLTALRLRREIDAAIAAEGMAPGYTAIGVGGEPATPRSETTIEPGQTVVVDLAPQGPDGYHGRLVRTFVVDGDGGWTRRAQLAAEGALDAAIPELAPNGADAVQTELDAEVTAYGFDPSAESGGYGVGLARRERPTLDGGDELPVGTVLALDVRVSNPTEGTVRLADLVAVTEDGGEPLGAFPRSLSP</sequence>
<accession>A0A1G9XP15</accession>
<dbReference type="OrthoDB" id="200535at2157"/>
<evidence type="ECO:0000313" key="3">
    <source>
        <dbReference type="Proteomes" id="UP000199370"/>
    </source>
</evidence>
<dbReference type="GO" id="GO:0004177">
    <property type="term" value="F:aminopeptidase activity"/>
    <property type="evidence" value="ECO:0007669"/>
    <property type="project" value="UniProtKB-KW"/>
</dbReference>
<dbReference type="Pfam" id="PF00557">
    <property type="entry name" value="Peptidase_M24"/>
    <property type="match status" value="1"/>
</dbReference>
<dbReference type="InterPro" id="IPR050659">
    <property type="entry name" value="Peptidase_M24B"/>
</dbReference>
<protein>
    <submittedName>
        <fullName evidence="2">Xaa-Pro aminopeptidase</fullName>
    </submittedName>
</protein>
<dbReference type="Gene3D" id="3.90.230.10">
    <property type="entry name" value="Creatinase/methionine aminopeptidase superfamily"/>
    <property type="match status" value="1"/>
</dbReference>
<feature type="domain" description="Peptidase M24" evidence="1">
    <location>
        <begin position="153"/>
        <end position="349"/>
    </location>
</feature>
<dbReference type="STRING" id="996166.SAMN05192554_11148"/>
<evidence type="ECO:0000259" key="1">
    <source>
        <dbReference type="Pfam" id="PF00557"/>
    </source>
</evidence>
<dbReference type="InterPro" id="IPR000994">
    <property type="entry name" value="Pept_M24"/>
</dbReference>
<dbReference type="AlphaFoldDB" id="A0A1G9XP15"/>
<evidence type="ECO:0000313" key="2">
    <source>
        <dbReference type="EMBL" id="SDM98186.1"/>
    </source>
</evidence>
<dbReference type="Proteomes" id="UP000199370">
    <property type="component" value="Unassembled WGS sequence"/>
</dbReference>
<dbReference type="InterPro" id="IPR036005">
    <property type="entry name" value="Creatinase/aminopeptidase-like"/>
</dbReference>